<comment type="catalytic activity">
    <reaction evidence="10">
        <text>(3E,5Z,8Z,11Z,14Z)-eicosapentaenoyl-CoA = (2E,4E,8Z,11Z,14Z)-eicosapentaenoyl-CoA</text>
        <dbReference type="Rhea" id="RHEA:45224"/>
        <dbReference type="ChEBI" id="CHEBI:85090"/>
        <dbReference type="ChEBI" id="CHEBI:85091"/>
    </reaction>
</comment>
<comment type="pathway">
    <text evidence="2">Lipid metabolism; fatty acid beta-oxidation.</text>
</comment>
<dbReference type="GO" id="GO:0006635">
    <property type="term" value="P:fatty acid beta-oxidation"/>
    <property type="evidence" value="ECO:0007669"/>
    <property type="project" value="UniProtKB-UniPathway"/>
</dbReference>
<keyword evidence="4" id="KW-0276">Fatty acid metabolism</keyword>
<evidence type="ECO:0000256" key="7">
    <source>
        <dbReference type="ARBA" id="ARBA00023140"/>
    </source>
</evidence>
<keyword evidence="14" id="KW-1185">Reference proteome</keyword>
<dbReference type="AlphaFoldDB" id="A0A090KRV6"/>
<evidence type="ECO:0000256" key="2">
    <source>
        <dbReference type="ARBA" id="ARBA00005005"/>
    </source>
</evidence>
<dbReference type="Proteomes" id="UP000035682">
    <property type="component" value="Unplaced"/>
</dbReference>
<dbReference type="InterPro" id="IPR045002">
    <property type="entry name" value="Ech1-like"/>
</dbReference>
<dbReference type="InterPro" id="IPR001753">
    <property type="entry name" value="Enoyl-CoA_hydra/iso"/>
</dbReference>
<dbReference type="InterPro" id="IPR014748">
    <property type="entry name" value="Enoyl-CoA_hydra_C"/>
</dbReference>
<evidence type="ECO:0000256" key="11">
    <source>
        <dbReference type="ARBA" id="ARBA00055786"/>
    </source>
</evidence>
<dbReference type="PANTHER" id="PTHR43149">
    <property type="entry name" value="ENOYL-COA HYDRATASE"/>
    <property type="match status" value="1"/>
</dbReference>
<gene>
    <name evidence="13 15 16" type="ORF">SRAE_X000194400</name>
</gene>
<dbReference type="FunFam" id="1.10.12.10:FF:000004">
    <property type="entry name" value="Delta3,5-delta2,4-dienoyl-CoA isomerase"/>
    <property type="match status" value="1"/>
</dbReference>
<dbReference type="Pfam" id="PF00378">
    <property type="entry name" value="ECH_1"/>
    <property type="match status" value="1"/>
</dbReference>
<comment type="similarity">
    <text evidence="3">Belongs to the enoyl-CoA hydratase/isomerase family.</text>
</comment>
<keyword evidence="6" id="KW-0443">Lipid metabolism</keyword>
<dbReference type="PANTHER" id="PTHR43149:SF2">
    <property type="entry name" value="DELTA(3,5)-DELTA(2,4)-DIENOYL-COA ISOMERASE, MITOCHONDRIAL"/>
    <property type="match status" value="1"/>
</dbReference>
<dbReference type="RefSeq" id="XP_024499414.1">
    <property type="nucleotide sequence ID" value="XM_024654662.1"/>
</dbReference>
<dbReference type="InterPro" id="IPR029045">
    <property type="entry name" value="ClpP/crotonase-like_dom_sf"/>
</dbReference>
<evidence type="ECO:0000256" key="1">
    <source>
        <dbReference type="ARBA" id="ARBA00004275"/>
    </source>
</evidence>
<evidence type="ECO:0000256" key="3">
    <source>
        <dbReference type="ARBA" id="ARBA00005254"/>
    </source>
</evidence>
<dbReference type="CTD" id="36385015"/>
<dbReference type="CDD" id="cd06558">
    <property type="entry name" value="crotonase-like"/>
    <property type="match status" value="1"/>
</dbReference>
<dbReference type="EMBL" id="LN609397">
    <property type="protein sequence ID" value="CEF60204.1"/>
    <property type="molecule type" value="Genomic_DNA"/>
</dbReference>
<keyword evidence="5" id="KW-0007">Acetylation</keyword>
<dbReference type="FunFam" id="3.90.226.10:FF:000024">
    <property type="entry name" value="Delta3,5-delta2,4-dienoyl-CoA isomerase"/>
    <property type="match status" value="1"/>
</dbReference>
<proteinExistence type="inferred from homology"/>
<evidence type="ECO:0000256" key="8">
    <source>
        <dbReference type="ARBA" id="ARBA00023235"/>
    </source>
</evidence>
<evidence type="ECO:0000313" key="16">
    <source>
        <dbReference type="WormBase" id="SRAE_X000194400"/>
    </source>
</evidence>
<evidence type="ECO:0000256" key="4">
    <source>
        <dbReference type="ARBA" id="ARBA00022832"/>
    </source>
</evidence>
<name>A0A090KRV6_STRRB</name>
<sequence length="302" mass="33806">MLFKYLSPLLSSKIINRSISFGKIEKPLLKDINIIEVRPKVFNVQLNRENKRNAFTREFWSEFKSAITYLSQFSGCRSIVLSANGKSFTVGIDLKEAFSQITTLSNESTSDVARKGRMLMRLINEIQDCYTIMEKCPKPIICSIHSHCIGAGIDMICSSDIRYASKDSIFSIKEVDVGMAADIGTLNRIQKIVGNDSLTRELSYTARDFTADEALKYGLISKIFDNKDDCFDGAVETATIIAEKSPIGVQATKMTLNHARNHSIEESLEFVKILNASQLLTEDIQVAAESVLTKKQCQFKDV</sequence>
<dbReference type="GO" id="GO:0005777">
    <property type="term" value="C:peroxisome"/>
    <property type="evidence" value="ECO:0007669"/>
    <property type="project" value="UniProtKB-SubCell"/>
</dbReference>
<dbReference type="GO" id="GO:0051750">
    <property type="term" value="F:delta(3,5)-delta(2,4)-dienoyl-CoA isomerase activity"/>
    <property type="evidence" value="ECO:0007669"/>
    <property type="project" value="TreeGrafter"/>
</dbReference>
<dbReference type="UniPathway" id="UPA00659"/>
<reference evidence="15" key="3">
    <citation type="submission" date="2020-12" db="UniProtKB">
        <authorList>
            <consortium name="WormBaseParasite"/>
        </authorList>
    </citation>
    <scope>IDENTIFICATION</scope>
</reference>
<dbReference type="Gene3D" id="3.90.226.10">
    <property type="entry name" value="2-enoyl-CoA Hydratase, Chain A, domain 1"/>
    <property type="match status" value="1"/>
</dbReference>
<dbReference type="GeneID" id="36385015"/>
<keyword evidence="8 13" id="KW-0413">Isomerase</keyword>
<evidence type="ECO:0000256" key="12">
    <source>
        <dbReference type="ARBA" id="ARBA00071021"/>
    </source>
</evidence>
<evidence type="ECO:0000313" key="13">
    <source>
        <dbReference type="EMBL" id="CEF60204.1"/>
    </source>
</evidence>
<dbReference type="GO" id="GO:0005739">
    <property type="term" value="C:mitochondrion"/>
    <property type="evidence" value="ECO:0007669"/>
    <property type="project" value="TreeGrafter"/>
</dbReference>
<keyword evidence="7" id="KW-0576">Peroxisome</keyword>
<dbReference type="OrthoDB" id="14970at2759"/>
<dbReference type="WBParaSite" id="SRAE_X000194400.1">
    <property type="protein sequence ID" value="SRAE_X000194400.1"/>
    <property type="gene ID" value="WBGene00267521"/>
</dbReference>
<dbReference type="Gene3D" id="1.10.12.10">
    <property type="entry name" value="Lyase 2-enoyl-coa Hydratase, Chain A, domain 2"/>
    <property type="match status" value="1"/>
</dbReference>
<organism evidence="13">
    <name type="scientific">Strongyloides ratti</name>
    <name type="common">Parasitic roundworm</name>
    <dbReference type="NCBI Taxonomy" id="34506"/>
    <lineage>
        <taxon>Eukaryota</taxon>
        <taxon>Metazoa</taxon>
        <taxon>Ecdysozoa</taxon>
        <taxon>Nematoda</taxon>
        <taxon>Chromadorea</taxon>
        <taxon>Rhabditida</taxon>
        <taxon>Tylenchina</taxon>
        <taxon>Panagrolaimomorpha</taxon>
        <taxon>Strongyloidoidea</taxon>
        <taxon>Strongyloididae</taxon>
        <taxon>Strongyloides</taxon>
    </lineage>
</organism>
<comment type="function">
    <text evidence="11">Isomerization of 3-trans,5-cis-dienoyl-CoA to 2-trans,4-trans-dienoyl-CoA.</text>
</comment>
<reference evidence="14" key="2">
    <citation type="submission" date="2014-09" db="EMBL/GenBank/DDBJ databases">
        <authorList>
            <person name="Martin A.A."/>
        </authorList>
    </citation>
    <scope>NUCLEOTIDE SEQUENCE</scope>
    <source>
        <strain evidence="14">ED321</strain>
    </source>
</reference>
<evidence type="ECO:0000256" key="9">
    <source>
        <dbReference type="ARBA" id="ARBA00051408"/>
    </source>
</evidence>
<reference evidence="13" key="1">
    <citation type="submission" date="2014-09" db="EMBL/GenBank/DDBJ databases">
        <authorList>
            <person name="Aslett A.Martin."/>
        </authorList>
    </citation>
    <scope>NUCLEOTIDE SEQUENCE</scope>
    <source>
        <strain evidence="13">ED321 Heterogonic</strain>
    </source>
</reference>
<comment type="subcellular location">
    <subcellularLocation>
        <location evidence="1">Peroxisome</location>
    </subcellularLocation>
</comment>
<evidence type="ECO:0000256" key="5">
    <source>
        <dbReference type="ARBA" id="ARBA00022990"/>
    </source>
</evidence>
<dbReference type="WormBase" id="SRAE_X000194400">
    <property type="protein sequence ID" value="SRP11662"/>
    <property type="gene ID" value="WBGene00267521"/>
</dbReference>
<comment type="catalytic activity">
    <reaction evidence="9">
        <text>(3E,5Z)-octadienoyl-CoA = (2E,4E)-octadienoyl-CoA</text>
        <dbReference type="Rhea" id="RHEA:45244"/>
        <dbReference type="ChEBI" id="CHEBI:62243"/>
        <dbReference type="ChEBI" id="CHEBI:85108"/>
    </reaction>
</comment>
<protein>
    <recommendedName>
        <fullName evidence="12">Delta(3,5)-Delta(2,4)-dienoyl-CoA isomerase, mitochondrial</fullName>
    </recommendedName>
</protein>
<dbReference type="SUPFAM" id="SSF52096">
    <property type="entry name" value="ClpP/crotonase"/>
    <property type="match status" value="1"/>
</dbReference>
<evidence type="ECO:0000256" key="6">
    <source>
        <dbReference type="ARBA" id="ARBA00023098"/>
    </source>
</evidence>
<accession>A0A090KRV6</accession>
<dbReference type="OMA" id="CSKDTVF"/>
<evidence type="ECO:0000313" key="14">
    <source>
        <dbReference type="Proteomes" id="UP000035682"/>
    </source>
</evidence>
<evidence type="ECO:0000256" key="10">
    <source>
        <dbReference type="ARBA" id="ARBA00052809"/>
    </source>
</evidence>
<evidence type="ECO:0000313" key="15">
    <source>
        <dbReference type="WBParaSite" id="SRAE_X000194400.1"/>
    </source>
</evidence>